<dbReference type="STRING" id="1423719.FC66_GL000324"/>
<evidence type="ECO:0000313" key="8">
    <source>
        <dbReference type="EMBL" id="KRK46699.1"/>
    </source>
</evidence>
<evidence type="ECO:0000256" key="6">
    <source>
        <dbReference type="HAMAP-Rule" id="MF_00363"/>
    </source>
</evidence>
<dbReference type="HAMAP" id="MF_00363">
    <property type="entry name" value="UPF0154"/>
    <property type="match status" value="1"/>
</dbReference>
<dbReference type="EMBL" id="AZDI01000001">
    <property type="protein sequence ID" value="KRK46699.1"/>
    <property type="molecule type" value="Genomic_DNA"/>
</dbReference>
<comment type="similarity">
    <text evidence="2 6">Belongs to the UPF0154 family.</text>
</comment>
<evidence type="ECO:0000256" key="2">
    <source>
        <dbReference type="ARBA" id="ARBA00006694"/>
    </source>
</evidence>
<feature type="region of interest" description="Disordered" evidence="7">
    <location>
        <begin position="59"/>
        <end position="78"/>
    </location>
</feature>
<gene>
    <name evidence="8" type="ORF">FC66_GL000324</name>
</gene>
<dbReference type="Pfam" id="PF03672">
    <property type="entry name" value="UPF0154"/>
    <property type="match status" value="1"/>
</dbReference>
<evidence type="ECO:0000256" key="3">
    <source>
        <dbReference type="ARBA" id="ARBA00022692"/>
    </source>
</evidence>
<dbReference type="AlphaFoldDB" id="A0A0R1HJZ8"/>
<accession>A0A0R1HJZ8</accession>
<evidence type="ECO:0000256" key="1">
    <source>
        <dbReference type="ARBA" id="ARBA00004167"/>
    </source>
</evidence>
<keyword evidence="5 6" id="KW-0472">Membrane</keyword>
<dbReference type="Proteomes" id="UP000051450">
    <property type="component" value="Unassembled WGS sequence"/>
</dbReference>
<dbReference type="OrthoDB" id="1769076at2"/>
<evidence type="ECO:0000256" key="4">
    <source>
        <dbReference type="ARBA" id="ARBA00022989"/>
    </source>
</evidence>
<reference evidence="8 9" key="1">
    <citation type="journal article" date="2015" name="Genome Announc.">
        <title>Expanding the biotechnology potential of lactobacilli through comparative genomics of 213 strains and associated genera.</title>
        <authorList>
            <person name="Sun Z."/>
            <person name="Harris H.M."/>
            <person name="McCann A."/>
            <person name="Guo C."/>
            <person name="Argimon S."/>
            <person name="Zhang W."/>
            <person name="Yang X."/>
            <person name="Jeffery I.B."/>
            <person name="Cooney J.C."/>
            <person name="Kagawa T.F."/>
            <person name="Liu W."/>
            <person name="Song Y."/>
            <person name="Salvetti E."/>
            <person name="Wrobel A."/>
            <person name="Rasinkangas P."/>
            <person name="Parkhill J."/>
            <person name="Rea M.C."/>
            <person name="O'Sullivan O."/>
            <person name="Ritari J."/>
            <person name="Douillard F.P."/>
            <person name="Paul Ross R."/>
            <person name="Yang R."/>
            <person name="Briner A.E."/>
            <person name="Felis G.E."/>
            <person name="de Vos W.M."/>
            <person name="Barrangou R."/>
            <person name="Klaenhammer T.R."/>
            <person name="Caufield P.W."/>
            <person name="Cui Y."/>
            <person name="Zhang H."/>
            <person name="O'Toole P.W."/>
        </authorList>
    </citation>
    <scope>NUCLEOTIDE SEQUENCE [LARGE SCALE GENOMIC DNA]</scope>
    <source>
        <strain evidence="8 9">DSM 15638</strain>
    </source>
</reference>
<evidence type="ECO:0000313" key="9">
    <source>
        <dbReference type="Proteomes" id="UP000051450"/>
    </source>
</evidence>
<sequence>MSMGMTILIAVIALAVGLVGGFFGARKYMETYLQKNPPINEDMLRMMMVQMGQKPSEKKLHQMMSSMNAQAKNSTQKK</sequence>
<dbReference type="InterPro" id="IPR005359">
    <property type="entry name" value="UPF0154"/>
</dbReference>
<evidence type="ECO:0000256" key="5">
    <source>
        <dbReference type="ARBA" id="ARBA00023136"/>
    </source>
</evidence>
<keyword evidence="4 6" id="KW-1133">Transmembrane helix</keyword>
<evidence type="ECO:0000256" key="7">
    <source>
        <dbReference type="SAM" id="MobiDB-lite"/>
    </source>
</evidence>
<feature type="compositionally biased region" description="Polar residues" evidence="7">
    <location>
        <begin position="63"/>
        <end position="78"/>
    </location>
</feature>
<comment type="caution">
    <text evidence="8">The sequence shown here is derived from an EMBL/GenBank/DDBJ whole genome shotgun (WGS) entry which is preliminary data.</text>
</comment>
<comment type="subcellular location">
    <subcellularLocation>
        <location evidence="6">Cell membrane</location>
        <topology evidence="6">Single-pass membrane protein</topology>
    </subcellularLocation>
    <subcellularLocation>
        <location evidence="1">Membrane</location>
        <topology evidence="1">Single-pass membrane protein</topology>
    </subcellularLocation>
</comment>
<name>A0A0R1HJZ8_9LACO</name>
<keyword evidence="3 6" id="KW-0812">Transmembrane</keyword>
<protein>
    <recommendedName>
        <fullName evidence="6">UPF0154 protein FC66_GL000324</fullName>
    </recommendedName>
</protein>
<organism evidence="8 9">
    <name type="scientific">Dellaglioa algida DSM 15638</name>
    <dbReference type="NCBI Taxonomy" id="1423719"/>
    <lineage>
        <taxon>Bacteria</taxon>
        <taxon>Bacillati</taxon>
        <taxon>Bacillota</taxon>
        <taxon>Bacilli</taxon>
        <taxon>Lactobacillales</taxon>
        <taxon>Lactobacillaceae</taxon>
        <taxon>Dellaglioa</taxon>
    </lineage>
</organism>
<keyword evidence="9" id="KW-1185">Reference proteome</keyword>
<keyword evidence="6" id="KW-1003">Cell membrane</keyword>
<dbReference type="GO" id="GO:0005886">
    <property type="term" value="C:plasma membrane"/>
    <property type="evidence" value="ECO:0007669"/>
    <property type="project" value="UniProtKB-SubCell"/>
</dbReference>
<dbReference type="PATRIC" id="fig|1423719.4.peg.327"/>
<dbReference type="RefSeq" id="WP_057973639.1">
    <property type="nucleotide sequence ID" value="NZ_AZDI01000001.1"/>
</dbReference>
<proteinExistence type="inferred from homology"/>